<feature type="compositionally biased region" description="Basic and acidic residues" evidence="4">
    <location>
        <begin position="1169"/>
        <end position="1178"/>
    </location>
</feature>
<dbReference type="STRING" id="154538.A0A1M2W0Y8"/>
<dbReference type="InterPro" id="IPR001680">
    <property type="entry name" value="WD40_rpt"/>
</dbReference>
<dbReference type="Pfam" id="PF13385">
    <property type="entry name" value="Laminin_G_3"/>
    <property type="match status" value="1"/>
</dbReference>
<dbReference type="InterPro" id="IPR000409">
    <property type="entry name" value="BEACH_dom"/>
</dbReference>
<dbReference type="InterPro" id="IPR013320">
    <property type="entry name" value="ConA-like_dom_sf"/>
</dbReference>
<dbReference type="InterPro" id="IPR015943">
    <property type="entry name" value="WD40/YVTN_repeat-like_dom_sf"/>
</dbReference>
<accession>A0A1M2W0Y8</accession>
<feature type="repeat" description="WD" evidence="3">
    <location>
        <begin position="1831"/>
        <end position="1872"/>
    </location>
</feature>
<feature type="domain" description="BEACH" evidence="5">
    <location>
        <begin position="1400"/>
        <end position="1689"/>
    </location>
</feature>
<dbReference type="Gene3D" id="2.60.120.200">
    <property type="match status" value="1"/>
</dbReference>
<dbReference type="PROSITE" id="PS50294">
    <property type="entry name" value="WD_REPEATS_REGION"/>
    <property type="match status" value="1"/>
</dbReference>
<evidence type="ECO:0000313" key="7">
    <source>
        <dbReference type="EMBL" id="OJT13456.1"/>
    </source>
</evidence>
<reference evidence="7 8" key="1">
    <citation type="submission" date="2016-10" db="EMBL/GenBank/DDBJ databases">
        <title>Genome sequence of the basidiomycete white-rot fungus Trametes pubescens.</title>
        <authorList>
            <person name="Makela M.R."/>
            <person name="Granchi Z."/>
            <person name="Peng M."/>
            <person name="De Vries R.P."/>
            <person name="Grigoriev I."/>
            <person name="Riley R."/>
            <person name="Hilden K."/>
        </authorList>
    </citation>
    <scope>NUCLEOTIDE SEQUENCE [LARGE SCALE GENOMIC DNA]</scope>
    <source>
        <strain evidence="7 8">FBCC735</strain>
    </source>
</reference>
<dbReference type="SUPFAM" id="SSF81837">
    <property type="entry name" value="BEACH domain"/>
    <property type="match status" value="1"/>
</dbReference>
<dbReference type="SUPFAM" id="SSF49899">
    <property type="entry name" value="Concanavalin A-like lectins/glucanases"/>
    <property type="match status" value="1"/>
</dbReference>
<proteinExistence type="predicted"/>
<evidence type="ECO:0000256" key="3">
    <source>
        <dbReference type="PROSITE-ProRule" id="PRU00221"/>
    </source>
</evidence>
<keyword evidence="2" id="KW-0677">Repeat</keyword>
<dbReference type="SUPFAM" id="SSF50729">
    <property type="entry name" value="PH domain-like"/>
    <property type="match status" value="1"/>
</dbReference>
<dbReference type="Pfam" id="PF14844">
    <property type="entry name" value="PH_BEACH"/>
    <property type="match status" value="1"/>
</dbReference>
<feature type="repeat" description="WD" evidence="3">
    <location>
        <begin position="1794"/>
        <end position="1812"/>
    </location>
</feature>
<dbReference type="InterPro" id="IPR023362">
    <property type="entry name" value="PH-BEACH_dom"/>
</dbReference>
<dbReference type="Pfam" id="PF00400">
    <property type="entry name" value="WD40"/>
    <property type="match status" value="2"/>
</dbReference>
<gene>
    <name evidence="7" type="ORF">TRAPUB_9986</name>
</gene>
<keyword evidence="1 3" id="KW-0853">WD repeat</keyword>
<protein>
    <submittedName>
        <fullName evidence="7">Beige protein-like protein</fullName>
    </submittedName>
</protein>
<dbReference type="InterPro" id="IPR036372">
    <property type="entry name" value="BEACH_dom_sf"/>
</dbReference>
<dbReference type="PANTHER" id="PTHR46108">
    <property type="entry name" value="BLUE CHEESE"/>
    <property type="match status" value="1"/>
</dbReference>
<dbReference type="PROSITE" id="PS51783">
    <property type="entry name" value="PH_BEACH"/>
    <property type="match status" value="1"/>
</dbReference>
<feature type="region of interest" description="Disordered" evidence="4">
    <location>
        <begin position="16"/>
        <end position="35"/>
    </location>
</feature>
<dbReference type="EMBL" id="MNAD01000406">
    <property type="protein sequence ID" value="OJT13456.1"/>
    <property type="molecule type" value="Genomic_DNA"/>
</dbReference>
<dbReference type="Pfam" id="PF23295">
    <property type="entry name" value="Arm_4"/>
    <property type="match status" value="1"/>
</dbReference>
<dbReference type="Gene3D" id="1.10.1540.10">
    <property type="entry name" value="BEACH domain"/>
    <property type="match status" value="1"/>
</dbReference>
<comment type="caution">
    <text evidence="7">The sequence shown here is derived from an EMBL/GenBank/DDBJ whole genome shotgun (WGS) entry which is preliminary data.</text>
</comment>
<evidence type="ECO:0000259" key="6">
    <source>
        <dbReference type="PROSITE" id="PS51783"/>
    </source>
</evidence>
<dbReference type="InterPro" id="IPR036322">
    <property type="entry name" value="WD40_repeat_dom_sf"/>
</dbReference>
<dbReference type="OMA" id="PHEQIEW"/>
<dbReference type="PROSITE" id="PS00678">
    <property type="entry name" value="WD_REPEATS_1"/>
    <property type="match status" value="1"/>
</dbReference>
<evidence type="ECO:0000313" key="8">
    <source>
        <dbReference type="Proteomes" id="UP000184267"/>
    </source>
</evidence>
<evidence type="ECO:0000256" key="1">
    <source>
        <dbReference type="ARBA" id="ARBA00022574"/>
    </source>
</evidence>
<dbReference type="Gene3D" id="2.130.10.10">
    <property type="entry name" value="YVTN repeat-like/Quinoprotein amine dehydrogenase"/>
    <property type="match status" value="1"/>
</dbReference>
<feature type="region of interest" description="Disordered" evidence="4">
    <location>
        <begin position="1169"/>
        <end position="1190"/>
    </location>
</feature>
<evidence type="ECO:0000259" key="5">
    <source>
        <dbReference type="PROSITE" id="PS50197"/>
    </source>
</evidence>
<dbReference type="InterPro" id="IPR019775">
    <property type="entry name" value="WD40_repeat_CS"/>
</dbReference>
<feature type="domain" description="BEACH-type PH" evidence="6">
    <location>
        <begin position="1241"/>
        <end position="1363"/>
    </location>
</feature>
<dbReference type="InterPro" id="IPR011993">
    <property type="entry name" value="PH-like_dom_sf"/>
</dbReference>
<sequence length="2022" mass="226910">MFRTLFTPLSARFSLPSPLSPRHSQEAPEESDELDPEDFARDVLVELMRNATERLKTADSLAERIEVLSEIHKIMLQDACTKDVFREMDGFLVLMSVLSTIHPTFSKETREEAAGSELLEATRLVFVILSEALHKHNENAVYFRAAVGLESFALATLALVSDPRTIKQTVSFLTCLALHNFAWNRFFLHITGADYAAVDRKFSELSSQLGLIHVPEALRVLYDAVTRPSQDNALLRYMGIKLLERLALHKHRNQCVLSSLGLERTLFTRLCSPAVLPKNERQVVQKLLRRLLDHNVRTEDARLMFQRAIRKNDTLDPDVLEVLRAGMKVKWPEHFSFESPAAVRVIKGGSRALPSTGFTFMVWLWIEQVPRDKEHNIFSISSGDRTLFSLKLCPDGSLNCESTGNKEPAVLKAHLAKGRWTHVTLVHYPHRNSKPTIRLFIDGSLADSVNWLYPRGDNNGTDHPYTIGDNSAGACLNWCLASAYLFSVPLSDELPRFIHDLGPRYVARFQAADLIRFLTYEAATALSIHLYGRAEQQRGSASDVKNLIYSFKNGVGISESSIVFAVAPATTRFEDTNTGDVNDAAMDGDVFIARCNGLDLAMWEIGGAAVSLRLVQLANNPHEVSRALGVLTDGLRNGWQNSEDMERLRGYDILADILRKKCQLINMTGFETLFEFLGMNFKSPDHSTIVNTVAYRAIALDFQLWSCTRREIQLVYLEHFVTLLDTSRYKRFNSKQRMSKMGVVRKLLFVLQTDWYAQDMLPFLLDTLRVVAEANFSIDEAIRPIVSYLAANLHDTSVANGNSSPRSMMSRIDHQHAQYKAEQVFKMLVSILDNPVMFNKFTAALPLTRICLLLLGDRPTSTSATLVLRLISGALGMSTSFNRKFELVSGWNILKLVLPYGWDAQVQDAAFDVLLGRSRDKREIVPAVVCPYIVPAIFSSLKMALDSSRVSEDPQVRTAATSIVEHLLEALIETHSSSPTFREVFRSHAVTQAFIDAYKMFATSVAHAAEIDQGTVRVLEKLSHLGLSIALDNAVAVTQKQEIMDVLQSAESVLNPRASQETSIDAGTVVGTKARRRRMASVRLSMQLGESAVKRSVIRIREWRQSVITTEKKRLRKTVLDLREHHRQVASLTEWSTVLTTERGLWAPSDVVPHWRLDETEGPYRVRKRLEHDDDKLPSSKVDPNQGIGDVQDLDVDTRSIMQIEVPPWSESYELSSTDGDDQLGEEIVDDKHRRVRHELEPGDVIEAVKTVARISGVDSSPGLLIFGKSHLYLLDGLVENNDGEVIDAHDAPRSLFFVPGSIIDLDKHQQAQRWPHDQIMSFSDRTFLFRDVALEIYFRDSRSLLVVFIDRKQRQAITGRLSHIIGRVGPDPSTPGAMKSPFVGRLSSKLSAAFSAKMLAGFSQDELSIAQRKWQSREISNFTYLSILNQVSGRTPSDATQYPVFPWVLSDYTSPVLDLSSPETFRDLTLPMGALTAARREAAQSRYESLMSVEEKPFHYGTHFSSSMIVCHFLIRLEPFTHMFKTLQGGDWDLPDRLFIDMKRAYTSASQDIRGDVRELIPEFYSCPEFLENTDNLDFGVQQNTGEKIHDVKLPPWAKQDPLLFIVMNRKALESDYVSEHLPQWIDLIWGYKQADPDAFNVFHPLSYEGAIDLDAITDDLEREATVGIIHNFGQTPRKIFATPHPPRNMHGNSALPLGLIYGVAEDYHLLTQSSRPLKELGQDQPVCDLVLDLIGQQVVPCPDGMRCVPSRPHETVMWDSSPASAGALRVVVDRKVSQVVESAFCSCATFTDADTLVTGSTDNMVRLWHVLRNGQNRDQPVTLQLTHQMRGHTARVSAVTASRAWSLIVSGSKDGSAALWDLNRGVYTRSIWHGAGEAFEVHLVAINESTGYIATCSRQRLWLHTINARPVASLDLTDLAPSPLYPPITSLAFLERDYAQTDLIATAGPDGTITLRTWNTDSTPEGEKARWEFATLKTLKVKAEGRYRSSAPCVTALRFVGESLYHGEDTGKIFGWELPD</sequence>
<evidence type="ECO:0000256" key="4">
    <source>
        <dbReference type="SAM" id="MobiDB-lite"/>
    </source>
</evidence>
<dbReference type="Pfam" id="PF02138">
    <property type="entry name" value="Beach"/>
    <property type="match status" value="1"/>
</dbReference>
<dbReference type="OrthoDB" id="26681at2759"/>
<evidence type="ECO:0000256" key="2">
    <source>
        <dbReference type="ARBA" id="ARBA00022737"/>
    </source>
</evidence>
<dbReference type="Gene3D" id="2.30.29.30">
    <property type="entry name" value="Pleckstrin-homology domain (PH domain)/Phosphotyrosine-binding domain (PTB)"/>
    <property type="match status" value="1"/>
</dbReference>
<dbReference type="InterPro" id="IPR056252">
    <property type="entry name" value="Alfy-like_Arm-like"/>
</dbReference>
<dbReference type="InterPro" id="IPR016024">
    <property type="entry name" value="ARM-type_fold"/>
</dbReference>
<dbReference type="PANTHER" id="PTHR46108:SF4">
    <property type="entry name" value="BLUE CHEESE"/>
    <property type="match status" value="1"/>
</dbReference>
<dbReference type="SMART" id="SM01026">
    <property type="entry name" value="Beach"/>
    <property type="match status" value="1"/>
</dbReference>
<dbReference type="InterPro" id="IPR051944">
    <property type="entry name" value="BEACH_domain_protein"/>
</dbReference>
<dbReference type="SUPFAM" id="SSF50978">
    <property type="entry name" value="WD40 repeat-like"/>
    <property type="match status" value="1"/>
</dbReference>
<dbReference type="PROSITE" id="PS50197">
    <property type="entry name" value="BEACH"/>
    <property type="match status" value="1"/>
</dbReference>
<keyword evidence="8" id="KW-1185">Reference proteome</keyword>
<name>A0A1M2W0Y8_TRAPU</name>
<organism evidence="7 8">
    <name type="scientific">Trametes pubescens</name>
    <name type="common">White-rot fungus</name>
    <dbReference type="NCBI Taxonomy" id="154538"/>
    <lineage>
        <taxon>Eukaryota</taxon>
        <taxon>Fungi</taxon>
        <taxon>Dikarya</taxon>
        <taxon>Basidiomycota</taxon>
        <taxon>Agaricomycotina</taxon>
        <taxon>Agaricomycetes</taxon>
        <taxon>Polyporales</taxon>
        <taxon>Polyporaceae</taxon>
        <taxon>Trametes</taxon>
    </lineage>
</organism>
<dbReference type="CDD" id="cd06071">
    <property type="entry name" value="Beach"/>
    <property type="match status" value="1"/>
</dbReference>
<dbReference type="PROSITE" id="PS50082">
    <property type="entry name" value="WD_REPEATS_2"/>
    <property type="match status" value="2"/>
</dbReference>
<dbReference type="Proteomes" id="UP000184267">
    <property type="component" value="Unassembled WGS sequence"/>
</dbReference>
<dbReference type="SMART" id="SM00320">
    <property type="entry name" value="WD40"/>
    <property type="match status" value="3"/>
</dbReference>
<dbReference type="SUPFAM" id="SSF48371">
    <property type="entry name" value="ARM repeat"/>
    <property type="match status" value="1"/>
</dbReference>